<organism evidence="2 3">
    <name type="scientific">Ligilactobacillus salivarius NIAS840</name>
    <dbReference type="NCBI Taxonomy" id="1029822"/>
    <lineage>
        <taxon>Bacteria</taxon>
        <taxon>Bacillati</taxon>
        <taxon>Bacillota</taxon>
        <taxon>Bacilli</taxon>
        <taxon>Lactobacillales</taxon>
        <taxon>Lactobacillaceae</taxon>
        <taxon>Ligilactobacillus</taxon>
    </lineage>
</organism>
<keyword evidence="1" id="KW-0812">Transmembrane</keyword>
<dbReference type="PATRIC" id="fig|1029822.3.peg.538"/>
<reference evidence="2 3" key="1">
    <citation type="journal article" date="2011" name="J. Bacteriol.">
        <title>Genome Sequence of Lactobacillus salivarius NIAS840, Isolated from Chicken Intestine.</title>
        <authorList>
            <person name="Ham J.S."/>
            <person name="Kim H.W."/>
            <person name="Seol K.H."/>
            <person name="Jang A."/>
            <person name="Jeong S.G."/>
            <person name="Oh M.H."/>
            <person name="Kim D.H."/>
            <person name="Kang D.K."/>
            <person name="Kim G.B."/>
            <person name="Cha C.J."/>
        </authorList>
    </citation>
    <scope>NUCLEOTIDE SEQUENCE [LARGE SCALE GENOMIC DNA]</scope>
    <source>
        <strain evidence="2 3">NIAS840</strain>
    </source>
</reference>
<feature type="transmembrane region" description="Helical" evidence="1">
    <location>
        <begin position="329"/>
        <end position="350"/>
    </location>
</feature>
<evidence type="ECO:0000313" key="3">
    <source>
        <dbReference type="Proteomes" id="UP000006227"/>
    </source>
</evidence>
<feature type="transmembrane region" description="Helical" evidence="1">
    <location>
        <begin position="127"/>
        <end position="147"/>
    </location>
</feature>
<sequence length="405" mass="45988">MKINITKLEQVLFILLLVLALFQEEVYSIIRSSVVFVPLYIVLGLMIALYLVDIGIFFKRRGKFSCFINDRRSVFLWSVFVLYILFSIFWSSFNVYNISQRLLIIFESIGTMILANVYIDGKFYKKVMIFLVTVLGIDLLLTFQQNIIWGLYEDFCNGIFGYIGYGSGAVGMFCIGLSIIAIVNYDAKIWGLLTSLVVILFSSVICALAEVKVYYILFILVLLLFFVLDGMSVKLFFRNIAIILGVSILFYIAYIILSIIFPYNLNSMFSIDAYLAYDSRSTYAGRTNAIPFILSTLFQNAPIRSLFGMGLGTSSTEYIYELGKTFSDLGFIGIVLLGIPLIEPLMTWILSSTGRTSQLFFKAIFSIALIIGIIVWNIPFVRSINIFIFLLLGVSTKINYKKRRG</sequence>
<protein>
    <submittedName>
        <fullName evidence="2">Oligosaccharide repeat unit polymerase Wzy</fullName>
    </submittedName>
</protein>
<evidence type="ECO:0000313" key="2">
    <source>
        <dbReference type="EMBL" id="EGL98828.1"/>
    </source>
</evidence>
<dbReference type="AlphaFoldDB" id="F5VDB0"/>
<dbReference type="EMBL" id="AFMN01000001">
    <property type="protein sequence ID" value="EGL98828.1"/>
    <property type="molecule type" value="Genomic_DNA"/>
</dbReference>
<feature type="transmembrane region" description="Helical" evidence="1">
    <location>
        <begin position="102"/>
        <end position="120"/>
    </location>
</feature>
<gene>
    <name evidence="2" type="ORF">NIAS840_00538</name>
</gene>
<evidence type="ECO:0000256" key="1">
    <source>
        <dbReference type="SAM" id="Phobius"/>
    </source>
</evidence>
<feature type="transmembrane region" description="Helical" evidence="1">
    <location>
        <begin position="159"/>
        <end position="182"/>
    </location>
</feature>
<feature type="transmembrane region" description="Helical" evidence="1">
    <location>
        <begin position="240"/>
        <end position="261"/>
    </location>
</feature>
<dbReference type="Proteomes" id="UP000006227">
    <property type="component" value="Unassembled WGS sequence"/>
</dbReference>
<feature type="transmembrane region" description="Helical" evidence="1">
    <location>
        <begin position="189"/>
        <end position="208"/>
    </location>
</feature>
<feature type="transmembrane region" description="Helical" evidence="1">
    <location>
        <begin position="74"/>
        <end position="96"/>
    </location>
</feature>
<keyword evidence="1" id="KW-1133">Transmembrane helix</keyword>
<dbReference type="RefSeq" id="WP_003705468.1">
    <property type="nucleotide sequence ID" value="NZ_AFMN01000001.1"/>
</dbReference>
<proteinExistence type="predicted"/>
<comment type="caution">
    <text evidence="2">The sequence shown here is derived from an EMBL/GenBank/DDBJ whole genome shotgun (WGS) entry which is preliminary data.</text>
</comment>
<name>F5VDB0_9LACO</name>
<feature type="transmembrane region" description="Helical" evidence="1">
    <location>
        <begin position="38"/>
        <end position="58"/>
    </location>
</feature>
<feature type="transmembrane region" description="Helical" evidence="1">
    <location>
        <begin position="214"/>
        <end position="233"/>
    </location>
</feature>
<keyword evidence="1" id="KW-0472">Membrane</keyword>
<feature type="transmembrane region" description="Helical" evidence="1">
    <location>
        <begin position="359"/>
        <end position="378"/>
    </location>
</feature>
<accession>F5VDB0</accession>